<dbReference type="GO" id="GO:0005524">
    <property type="term" value="F:ATP binding"/>
    <property type="evidence" value="ECO:0007669"/>
    <property type="project" value="UniProtKB-UniRule"/>
</dbReference>
<comment type="similarity">
    <text evidence="2 10">Belongs to the class-II aminoacyl-tRNA synthetase family.</text>
</comment>
<dbReference type="Proteomes" id="UP000215145">
    <property type="component" value="Unassembled WGS sequence"/>
</dbReference>
<dbReference type="InterPro" id="IPR006194">
    <property type="entry name" value="Gly-tRNA-synth_heterodimer"/>
</dbReference>
<dbReference type="NCBIfam" id="TIGR00211">
    <property type="entry name" value="glyS"/>
    <property type="match status" value="1"/>
</dbReference>
<dbReference type="InterPro" id="IPR008909">
    <property type="entry name" value="DALR_anticod-bd"/>
</dbReference>
<evidence type="ECO:0000256" key="2">
    <source>
        <dbReference type="ARBA" id="ARBA00008226"/>
    </source>
</evidence>
<keyword evidence="3 10" id="KW-0963">Cytoplasm</keyword>
<proteinExistence type="inferred from homology"/>
<name>A0A229P112_9BACL</name>
<sequence>MAKDLLFEIGLEEVPARFVRAAVNQLQERVVKWLDESRIAHGEVRAYATPRRLAILAEAVEEKQADVSEEVKGPSRKIAQDAEGNWSKAALGFARSQGVEPEGLFFKELAGVEYVYANKSSLGVETSAVLADGLTGILTSMTFPKNMRWGSYELKFVRPIKWLIALYGSEIVPMEIAGVRSSNVTRGHRFLGAETTVQEPTAYVEALRAQHVITDITEREQLIVKGLESLAKKRGWTITIKDDLLEEVLFLVETPTVLFGSFDPSFLEIPQEVLITSMREHQRYFPVLDDGGKLLPYFVTVRNGNAVSLDNVARGNEKVLRARLSDAKFFYAEDQKLAIGDALQKLETVVYHEELGTVADKVRRIVKLTETIVTAAGTEQQVARDAVRTAEICKFDLVTQMVYEFPELQGIMGEDYARKAGEGEVVATAINEHYQPRFSGDTASASVPGALVSLADKLDTIVGCFSIGIIPTGSQDPYALRRQAAGIVQTLMTHQLPVRLSELFDLALDVHEQRGLKRSRQEIRKELYDFFALRLKNVLTEQGNRYDVIDAALAAGFDDMNLAVERAAILLARAAGPERELFKSVVDALTRTANLAAKAEPGVAVEASLLEADAEKRLFEASSVVGSQFRQALDSGDADAALNRLTELREPITAFFDSVMVMAEDEAVRRNRLALLAGIASNAAEYADFSKLVWS</sequence>
<evidence type="ECO:0000256" key="8">
    <source>
        <dbReference type="ARBA" id="ARBA00023146"/>
    </source>
</evidence>
<keyword evidence="13" id="KW-1185">Reference proteome</keyword>
<comment type="subunit">
    <text evidence="10">Tetramer of two alpha and two beta subunits.</text>
</comment>
<evidence type="ECO:0000256" key="5">
    <source>
        <dbReference type="ARBA" id="ARBA00022741"/>
    </source>
</evidence>
<evidence type="ECO:0000256" key="1">
    <source>
        <dbReference type="ARBA" id="ARBA00004496"/>
    </source>
</evidence>
<organism evidence="12 13">
    <name type="scientific">Paenibacillus herberti</name>
    <dbReference type="NCBI Taxonomy" id="1619309"/>
    <lineage>
        <taxon>Bacteria</taxon>
        <taxon>Bacillati</taxon>
        <taxon>Bacillota</taxon>
        <taxon>Bacilli</taxon>
        <taxon>Bacillales</taxon>
        <taxon>Paenibacillaceae</taxon>
        <taxon>Paenibacillus</taxon>
    </lineage>
</organism>
<dbReference type="EMBL" id="NMUQ01000001">
    <property type="protein sequence ID" value="OXM15624.1"/>
    <property type="molecule type" value="Genomic_DNA"/>
</dbReference>
<dbReference type="Pfam" id="PF05746">
    <property type="entry name" value="DALR_1"/>
    <property type="match status" value="1"/>
</dbReference>
<evidence type="ECO:0000256" key="10">
    <source>
        <dbReference type="HAMAP-Rule" id="MF_00255"/>
    </source>
</evidence>
<dbReference type="GO" id="GO:0004820">
    <property type="term" value="F:glycine-tRNA ligase activity"/>
    <property type="evidence" value="ECO:0007669"/>
    <property type="project" value="UniProtKB-UniRule"/>
</dbReference>
<dbReference type="PROSITE" id="PS50861">
    <property type="entry name" value="AA_TRNA_LIGASE_II_GLYAB"/>
    <property type="match status" value="1"/>
</dbReference>
<dbReference type="GO" id="GO:0006420">
    <property type="term" value="P:arginyl-tRNA aminoacylation"/>
    <property type="evidence" value="ECO:0007669"/>
    <property type="project" value="InterPro"/>
</dbReference>
<dbReference type="InterPro" id="IPR015944">
    <property type="entry name" value="Gly-tRNA-synth_bsu"/>
</dbReference>
<keyword evidence="4 10" id="KW-0436">Ligase</keyword>
<dbReference type="RefSeq" id="WP_089522717.1">
    <property type="nucleotide sequence ID" value="NZ_NMUQ01000001.1"/>
</dbReference>
<keyword evidence="5 10" id="KW-0547">Nucleotide-binding</keyword>
<keyword evidence="7 10" id="KW-0648">Protein biosynthesis</keyword>
<gene>
    <name evidence="10" type="primary">glyS</name>
    <name evidence="12" type="ORF">CGZ75_02505</name>
</gene>
<dbReference type="GO" id="GO:0005829">
    <property type="term" value="C:cytosol"/>
    <property type="evidence" value="ECO:0007669"/>
    <property type="project" value="TreeGrafter"/>
</dbReference>
<evidence type="ECO:0000256" key="9">
    <source>
        <dbReference type="ARBA" id="ARBA00047937"/>
    </source>
</evidence>
<protein>
    <recommendedName>
        <fullName evidence="10">Glycine--tRNA ligase beta subunit</fullName>
        <ecNumber evidence="10">6.1.1.14</ecNumber>
    </recommendedName>
    <alternativeName>
        <fullName evidence="10">Glycyl-tRNA synthetase beta subunit</fullName>
        <shortName evidence="10">GlyRS</shortName>
    </alternativeName>
</protein>
<keyword evidence="8 10" id="KW-0030">Aminoacyl-tRNA synthetase</keyword>
<reference evidence="12 13" key="1">
    <citation type="submission" date="2017-07" db="EMBL/GenBank/DDBJ databases">
        <title>Paenibacillus herberti R33 genome sequencing and assembly.</title>
        <authorList>
            <person name="Su W."/>
        </authorList>
    </citation>
    <scope>NUCLEOTIDE SEQUENCE [LARGE SCALE GENOMIC DNA]</scope>
    <source>
        <strain evidence="12 13">R33</strain>
    </source>
</reference>
<evidence type="ECO:0000313" key="12">
    <source>
        <dbReference type="EMBL" id="OXM15624.1"/>
    </source>
</evidence>
<comment type="catalytic activity">
    <reaction evidence="9 10">
        <text>tRNA(Gly) + glycine + ATP = glycyl-tRNA(Gly) + AMP + diphosphate</text>
        <dbReference type="Rhea" id="RHEA:16013"/>
        <dbReference type="Rhea" id="RHEA-COMP:9664"/>
        <dbReference type="Rhea" id="RHEA-COMP:9683"/>
        <dbReference type="ChEBI" id="CHEBI:30616"/>
        <dbReference type="ChEBI" id="CHEBI:33019"/>
        <dbReference type="ChEBI" id="CHEBI:57305"/>
        <dbReference type="ChEBI" id="CHEBI:78442"/>
        <dbReference type="ChEBI" id="CHEBI:78522"/>
        <dbReference type="ChEBI" id="CHEBI:456215"/>
        <dbReference type="EC" id="6.1.1.14"/>
    </reaction>
</comment>
<dbReference type="SUPFAM" id="SSF109604">
    <property type="entry name" value="HD-domain/PDEase-like"/>
    <property type="match status" value="1"/>
</dbReference>
<dbReference type="HAMAP" id="MF_00255">
    <property type="entry name" value="Gly_tRNA_synth_beta"/>
    <property type="match status" value="1"/>
</dbReference>
<accession>A0A229P112</accession>
<evidence type="ECO:0000256" key="7">
    <source>
        <dbReference type="ARBA" id="ARBA00022917"/>
    </source>
</evidence>
<dbReference type="PRINTS" id="PR01045">
    <property type="entry name" value="TRNASYNTHGB"/>
</dbReference>
<dbReference type="Pfam" id="PF02092">
    <property type="entry name" value="tRNA_synt_2f"/>
    <property type="match status" value="1"/>
</dbReference>
<keyword evidence="6 10" id="KW-0067">ATP-binding</keyword>
<dbReference type="OrthoDB" id="9775440at2"/>
<comment type="caution">
    <text evidence="12">The sequence shown here is derived from an EMBL/GenBank/DDBJ whole genome shotgun (WGS) entry which is preliminary data.</text>
</comment>
<dbReference type="GO" id="GO:0006426">
    <property type="term" value="P:glycyl-tRNA aminoacylation"/>
    <property type="evidence" value="ECO:0007669"/>
    <property type="project" value="UniProtKB-UniRule"/>
</dbReference>
<dbReference type="PANTHER" id="PTHR30075">
    <property type="entry name" value="GLYCYL-TRNA SYNTHETASE"/>
    <property type="match status" value="1"/>
</dbReference>
<evidence type="ECO:0000313" key="13">
    <source>
        <dbReference type="Proteomes" id="UP000215145"/>
    </source>
</evidence>
<dbReference type="PANTHER" id="PTHR30075:SF2">
    <property type="entry name" value="GLYCINE--TRNA LIGASE, CHLOROPLASTIC_MITOCHONDRIAL 2"/>
    <property type="match status" value="1"/>
</dbReference>
<evidence type="ECO:0000256" key="4">
    <source>
        <dbReference type="ARBA" id="ARBA00022598"/>
    </source>
</evidence>
<feature type="domain" description="DALR anticodon binding" evidence="11">
    <location>
        <begin position="588"/>
        <end position="679"/>
    </location>
</feature>
<comment type="subcellular location">
    <subcellularLocation>
        <location evidence="1 10">Cytoplasm</location>
    </subcellularLocation>
</comment>
<evidence type="ECO:0000256" key="3">
    <source>
        <dbReference type="ARBA" id="ARBA00022490"/>
    </source>
</evidence>
<dbReference type="EC" id="6.1.1.14" evidence="10"/>
<evidence type="ECO:0000256" key="6">
    <source>
        <dbReference type="ARBA" id="ARBA00022840"/>
    </source>
</evidence>
<dbReference type="GO" id="GO:0004814">
    <property type="term" value="F:arginine-tRNA ligase activity"/>
    <property type="evidence" value="ECO:0007669"/>
    <property type="project" value="InterPro"/>
</dbReference>
<evidence type="ECO:0000259" key="11">
    <source>
        <dbReference type="Pfam" id="PF05746"/>
    </source>
</evidence>
<dbReference type="AlphaFoldDB" id="A0A229P112"/>